<gene>
    <name evidence="5" type="primary">fumB</name>
    <name evidence="5" type="ORF">MOTE_09410</name>
</gene>
<dbReference type="SUPFAM" id="SSF117457">
    <property type="entry name" value="FumA C-terminal domain-like"/>
    <property type="match status" value="1"/>
</dbReference>
<evidence type="ECO:0000256" key="1">
    <source>
        <dbReference type="ARBA" id="ARBA00008876"/>
    </source>
</evidence>
<dbReference type="NCBIfam" id="TIGR00723">
    <property type="entry name" value="ttdB_fumA_fumB"/>
    <property type="match status" value="1"/>
</dbReference>
<comment type="caution">
    <text evidence="5">The sequence shown here is derived from an EMBL/GenBank/DDBJ whole genome shotgun (WGS) entry which is preliminary data.</text>
</comment>
<dbReference type="EC" id="4.2.1.2" evidence="5"/>
<dbReference type="PANTHER" id="PTHR43351:SF2">
    <property type="entry name" value="L(+)-TARTRATE DEHYDRATASE SUBUNIT BETA-RELATED"/>
    <property type="match status" value="1"/>
</dbReference>
<organism evidence="5 6">
    <name type="scientific">Neomoorella thermoacetica</name>
    <name type="common">Clostridium thermoaceticum</name>
    <dbReference type="NCBI Taxonomy" id="1525"/>
    <lineage>
        <taxon>Bacteria</taxon>
        <taxon>Bacillati</taxon>
        <taxon>Bacillota</taxon>
        <taxon>Clostridia</taxon>
        <taxon>Neomoorellales</taxon>
        <taxon>Neomoorellaceae</taxon>
        <taxon>Neomoorella</taxon>
    </lineage>
</organism>
<evidence type="ECO:0000256" key="2">
    <source>
        <dbReference type="ARBA" id="ARBA00023239"/>
    </source>
</evidence>
<keyword evidence="2 5" id="KW-0456">Lyase</keyword>
<dbReference type="EMBL" id="MDDC01000006">
    <property type="protein sequence ID" value="OIQ60107.1"/>
    <property type="molecule type" value="Genomic_DNA"/>
</dbReference>
<reference evidence="5 6" key="1">
    <citation type="submission" date="2016-08" db="EMBL/GenBank/DDBJ databases">
        <title>Genome-based comparison of Moorella thermoacetic strains.</title>
        <authorList>
            <person name="Poehlein A."/>
            <person name="Bengelsdorf F.R."/>
            <person name="Esser C."/>
            <person name="Duerre P."/>
            <person name="Daniel R."/>
        </authorList>
    </citation>
    <scope>NUCLEOTIDE SEQUENCE [LARGE SCALE GENOMIC DNA]</scope>
    <source>
        <strain evidence="5 6">DSM 21394</strain>
    </source>
</reference>
<dbReference type="Pfam" id="PF05683">
    <property type="entry name" value="Fumerase_C"/>
    <property type="match status" value="1"/>
</dbReference>
<accession>A0A1J5P3P1</accession>
<evidence type="ECO:0000313" key="5">
    <source>
        <dbReference type="EMBL" id="OIQ60107.1"/>
    </source>
</evidence>
<dbReference type="Proteomes" id="UP000182811">
    <property type="component" value="Unassembled WGS sequence"/>
</dbReference>
<evidence type="ECO:0000259" key="4">
    <source>
        <dbReference type="Pfam" id="PF05683"/>
    </source>
</evidence>
<dbReference type="GO" id="GO:0004333">
    <property type="term" value="F:fumarate hydratase activity"/>
    <property type="evidence" value="ECO:0007669"/>
    <property type="project" value="UniProtKB-EC"/>
</dbReference>
<dbReference type="PANTHER" id="PTHR43351">
    <property type="entry name" value="L(+)-TARTRATE DEHYDRATASE SUBUNIT BETA"/>
    <property type="match status" value="1"/>
</dbReference>
<sequence length="224" mass="24072">MKFKYPSRGTAPMDSNPACRRGAPATEDKRIRTPLEDAVVEDLRSGDRVLVSGVIYAARDSAHKRLVELLDRGEELPVDLKGQIIYYVGPAPARPGRVIGSAGPTTSGRMDPYTPRLIAATGLKGMIGKGYRSSEVKKALVDHKAVYFAAVGGAGALIARCIKRAEVIAYPDLGPEALHLLEVEDLPVTVINDCYGGDLYTEALARYSIKEVPELPLGKDPALS</sequence>
<name>A0A1J5P3P1_NEOTH</name>
<dbReference type="InterPro" id="IPR036660">
    <property type="entry name" value="Fe-S_hydroAse_TtdB_cat_sf"/>
</dbReference>
<proteinExistence type="inferred from homology"/>
<dbReference type="AlphaFoldDB" id="A0A1J5P3P1"/>
<dbReference type="InterPro" id="IPR004647">
    <property type="entry name" value="Fe-S_hydro-lyase_TtdB-typ_cat"/>
</dbReference>
<comment type="similarity">
    <text evidence="1">Belongs to the class-I fumarase family.</text>
</comment>
<dbReference type="NCBIfam" id="NF005310">
    <property type="entry name" value="PRK06842.1"/>
    <property type="match status" value="1"/>
</dbReference>
<feature type="domain" description="Fe-S hydro-lyase tartrate dehydratase beta-type catalytic" evidence="4">
    <location>
        <begin position="32"/>
        <end position="202"/>
    </location>
</feature>
<dbReference type="Gene3D" id="3.20.130.10">
    <property type="entry name" value="Fe-S hydro-lyase, tartrate dehydratase beta-type, catalytic domain"/>
    <property type="match status" value="1"/>
</dbReference>
<evidence type="ECO:0000256" key="3">
    <source>
        <dbReference type="SAM" id="MobiDB-lite"/>
    </source>
</evidence>
<protein>
    <submittedName>
        <fullName evidence="5">Fumarate hydratase class I, anaerobic</fullName>
        <ecNumber evidence="5">4.2.1.2</ecNumber>
    </submittedName>
</protein>
<evidence type="ECO:0000313" key="6">
    <source>
        <dbReference type="Proteomes" id="UP000182811"/>
    </source>
</evidence>
<feature type="region of interest" description="Disordered" evidence="3">
    <location>
        <begin position="1"/>
        <end position="30"/>
    </location>
</feature>